<evidence type="ECO:0000256" key="2">
    <source>
        <dbReference type="ARBA" id="ARBA00022475"/>
    </source>
</evidence>
<dbReference type="OrthoDB" id="8114804at2"/>
<organism evidence="8 9">
    <name type="scientific">Candidatus Pantoea deserta</name>
    <dbReference type="NCBI Taxonomy" id="1869313"/>
    <lineage>
        <taxon>Bacteria</taxon>
        <taxon>Pseudomonadati</taxon>
        <taxon>Pseudomonadota</taxon>
        <taxon>Gammaproteobacteria</taxon>
        <taxon>Enterobacterales</taxon>
        <taxon>Erwiniaceae</taxon>
        <taxon>Pantoea</taxon>
    </lineage>
</organism>
<name>A0A3N4P7Y4_9GAMM</name>
<evidence type="ECO:0000256" key="3">
    <source>
        <dbReference type="ARBA" id="ARBA00022692"/>
    </source>
</evidence>
<feature type="transmembrane region" description="Helical" evidence="6">
    <location>
        <begin position="255"/>
        <end position="272"/>
    </location>
</feature>
<protein>
    <submittedName>
        <fullName evidence="8">DMT family transporter</fullName>
    </submittedName>
</protein>
<feature type="transmembrane region" description="Helical" evidence="6">
    <location>
        <begin position="278"/>
        <end position="295"/>
    </location>
</feature>
<feature type="transmembrane region" description="Helical" evidence="6">
    <location>
        <begin position="129"/>
        <end position="147"/>
    </location>
</feature>
<feature type="transmembrane region" description="Helical" evidence="6">
    <location>
        <begin position="38"/>
        <end position="60"/>
    </location>
</feature>
<sequence>MTERNGAFFGLTMVLLYNFLDAGKEVYSGYLIQTAHPMSVTFIVFAIVFLFFQFLCLTRMRQRYSLPLKHGLTLLTLNLTTAGAWITFFYSLRFLEPAVASAIITGLAPLLIVLIYPLFSRTEKREYRLVFLLGIALCSIWLGWLSIQEGGTKNGYSLREVVSGIGFAVACALFSLFSSIFSKKLSNHDCPPETIMAHRFYLTIAITFAFSSGVNELSDVMGPALPGVVLLAILGVIVPLWCLQYAIKVLTPVKVMVFMAVSPAFTFVFQLFDPRLSPSPFSFVAILLLCFFSVATEIWRVSNTQGDVDDGYHGIPENRRS</sequence>
<reference evidence="8 9" key="1">
    <citation type="submission" date="2018-11" db="EMBL/GenBank/DDBJ databases">
        <title>Whole genome sequencing of Pantoea sp. RIT388.</title>
        <authorList>
            <person name="Gan H.M."/>
            <person name="Hudson A.O."/>
        </authorList>
    </citation>
    <scope>NUCLEOTIDE SEQUENCE [LARGE SCALE GENOMIC DNA]</scope>
    <source>
        <strain evidence="8 9">RIT388</strain>
    </source>
</reference>
<comment type="caution">
    <text evidence="8">The sequence shown here is derived from an EMBL/GenBank/DDBJ whole genome shotgun (WGS) entry which is preliminary data.</text>
</comment>
<dbReference type="Proteomes" id="UP000281332">
    <property type="component" value="Unassembled WGS sequence"/>
</dbReference>
<feature type="transmembrane region" description="Helical" evidence="6">
    <location>
        <begin position="162"/>
        <end position="180"/>
    </location>
</feature>
<comment type="subcellular location">
    <subcellularLocation>
        <location evidence="1">Cell membrane</location>
        <topology evidence="1">Multi-pass membrane protein</topology>
    </subcellularLocation>
</comment>
<keyword evidence="3 6" id="KW-0812">Transmembrane</keyword>
<proteinExistence type="predicted"/>
<evidence type="ECO:0000256" key="5">
    <source>
        <dbReference type="ARBA" id="ARBA00023136"/>
    </source>
</evidence>
<dbReference type="AlphaFoldDB" id="A0A3N4P7Y4"/>
<dbReference type="InterPro" id="IPR000620">
    <property type="entry name" value="EamA_dom"/>
</dbReference>
<dbReference type="RefSeq" id="WP_123798411.1">
    <property type="nucleotide sequence ID" value="NZ_RMVG01000001.1"/>
</dbReference>
<keyword evidence="2" id="KW-1003">Cell membrane</keyword>
<gene>
    <name evidence="8" type="ORF">BBB56_02345</name>
</gene>
<keyword evidence="9" id="KW-1185">Reference proteome</keyword>
<keyword evidence="4 6" id="KW-1133">Transmembrane helix</keyword>
<feature type="transmembrane region" description="Helical" evidence="6">
    <location>
        <begin position="224"/>
        <end position="243"/>
    </location>
</feature>
<keyword evidence="5 6" id="KW-0472">Membrane</keyword>
<dbReference type="GO" id="GO:0016020">
    <property type="term" value="C:membrane"/>
    <property type="evidence" value="ECO:0007669"/>
    <property type="project" value="InterPro"/>
</dbReference>
<dbReference type="SUPFAM" id="SSF103481">
    <property type="entry name" value="Multidrug resistance efflux transporter EmrE"/>
    <property type="match status" value="1"/>
</dbReference>
<evidence type="ECO:0000256" key="4">
    <source>
        <dbReference type="ARBA" id="ARBA00022989"/>
    </source>
</evidence>
<feature type="domain" description="EamA" evidence="7">
    <location>
        <begin position="163"/>
        <end position="290"/>
    </location>
</feature>
<accession>A0A3N4P7Y4</accession>
<evidence type="ECO:0000313" key="8">
    <source>
        <dbReference type="EMBL" id="RPE04773.1"/>
    </source>
</evidence>
<evidence type="ECO:0000259" key="7">
    <source>
        <dbReference type="Pfam" id="PF00892"/>
    </source>
</evidence>
<dbReference type="InterPro" id="IPR037185">
    <property type="entry name" value="EmrE-like"/>
</dbReference>
<dbReference type="Pfam" id="PF00892">
    <property type="entry name" value="EamA"/>
    <property type="match status" value="1"/>
</dbReference>
<feature type="transmembrane region" description="Helical" evidence="6">
    <location>
        <begin position="72"/>
        <end position="92"/>
    </location>
</feature>
<evidence type="ECO:0000256" key="6">
    <source>
        <dbReference type="SAM" id="Phobius"/>
    </source>
</evidence>
<evidence type="ECO:0000313" key="9">
    <source>
        <dbReference type="Proteomes" id="UP000281332"/>
    </source>
</evidence>
<feature type="transmembrane region" description="Helical" evidence="6">
    <location>
        <begin position="98"/>
        <end position="117"/>
    </location>
</feature>
<dbReference type="EMBL" id="RMVG01000001">
    <property type="protein sequence ID" value="RPE04773.1"/>
    <property type="molecule type" value="Genomic_DNA"/>
</dbReference>
<evidence type="ECO:0000256" key="1">
    <source>
        <dbReference type="ARBA" id="ARBA00004651"/>
    </source>
</evidence>
<feature type="transmembrane region" description="Helical" evidence="6">
    <location>
        <begin position="200"/>
        <end position="218"/>
    </location>
</feature>